<protein>
    <recommendedName>
        <fullName evidence="1">DUF1559 domain-containing protein</fullName>
    </recommendedName>
</protein>
<dbReference type="AlphaFoldDB" id="A0A225EDY6"/>
<dbReference type="RefSeq" id="WP_088251742.1">
    <property type="nucleotide sequence ID" value="NZ_NIDE01000001.1"/>
</dbReference>
<dbReference type="OrthoDB" id="261734at2"/>
<reference evidence="3" key="1">
    <citation type="submission" date="2017-06" db="EMBL/GenBank/DDBJ databases">
        <title>Genome analysis of Fimbriiglobus ruber SP5, the first member of the order Planctomycetales with confirmed chitinolytic capability.</title>
        <authorList>
            <person name="Ravin N.V."/>
            <person name="Rakitin A.L."/>
            <person name="Ivanova A.A."/>
            <person name="Beletsky A.V."/>
            <person name="Kulichevskaya I.S."/>
            <person name="Mardanov A.V."/>
            <person name="Dedysh S.N."/>
        </authorList>
    </citation>
    <scope>NUCLEOTIDE SEQUENCE [LARGE SCALE GENOMIC DNA]</scope>
    <source>
        <strain evidence="3">SP5</strain>
    </source>
</reference>
<comment type="caution">
    <text evidence="2">The sequence shown here is derived from an EMBL/GenBank/DDBJ whole genome shotgun (WGS) entry which is preliminary data.</text>
</comment>
<dbReference type="NCBIfam" id="TIGR04294">
    <property type="entry name" value="pre_pil_HX9DG"/>
    <property type="match status" value="1"/>
</dbReference>
<name>A0A225EDY6_9BACT</name>
<dbReference type="Proteomes" id="UP000214646">
    <property type="component" value="Unassembled WGS sequence"/>
</dbReference>
<dbReference type="InterPro" id="IPR011453">
    <property type="entry name" value="DUF1559"/>
</dbReference>
<dbReference type="Pfam" id="PF07596">
    <property type="entry name" value="SBP_bac_10"/>
    <property type="match status" value="1"/>
</dbReference>
<evidence type="ECO:0000313" key="3">
    <source>
        <dbReference type="Proteomes" id="UP000214646"/>
    </source>
</evidence>
<organism evidence="2 3">
    <name type="scientific">Fimbriiglobus ruber</name>
    <dbReference type="NCBI Taxonomy" id="1908690"/>
    <lineage>
        <taxon>Bacteria</taxon>
        <taxon>Pseudomonadati</taxon>
        <taxon>Planctomycetota</taxon>
        <taxon>Planctomycetia</taxon>
        <taxon>Gemmatales</taxon>
        <taxon>Gemmataceae</taxon>
        <taxon>Fimbriiglobus</taxon>
    </lineage>
</organism>
<dbReference type="SUPFAM" id="SSF54523">
    <property type="entry name" value="Pili subunits"/>
    <property type="match status" value="1"/>
</dbReference>
<proteinExistence type="predicted"/>
<sequence length="329" mass="35117">MRTEMAPCFRAGFSRVELAIVVGMLGLVVGFVLPVVQAARADAARAQCQENLRKLGQGCLEFEKANGGFPPRRTGFQSGTKGGWGPYLLPHIGEADLAKSYSFKLDCYDPGNKAAVETQVKAFVCPASPPNRTLTMKSQASGKSENPDKDSLLTVNGGVNDYITSNGLLLPRGGYGLNTGLVDQMISNQRQAMTDDVYLPLAKITDGLGCTLLLIEQAGRPQTWRNGKQQGKDDLFGMTSNARGMWAGYGSIAFGPAARSDGNTPAHGDATDCSVNCNNQFGIYGFHANGANILMCDGSVRFVGDKLDGLTFALLTLRDDGRVLALDDF</sequence>
<dbReference type="InterPro" id="IPR027558">
    <property type="entry name" value="Pre_pil_HX9DG_C"/>
</dbReference>
<dbReference type="EMBL" id="NIDE01000001">
    <property type="protein sequence ID" value="OWK46527.1"/>
    <property type="molecule type" value="Genomic_DNA"/>
</dbReference>
<evidence type="ECO:0000259" key="1">
    <source>
        <dbReference type="Pfam" id="PF07596"/>
    </source>
</evidence>
<keyword evidence="3" id="KW-1185">Reference proteome</keyword>
<dbReference type="InterPro" id="IPR045584">
    <property type="entry name" value="Pilin-like"/>
</dbReference>
<accession>A0A225EDY6</accession>
<dbReference type="PANTHER" id="PTHR30093:SF2">
    <property type="entry name" value="TYPE II SECRETION SYSTEM PROTEIN H"/>
    <property type="match status" value="1"/>
</dbReference>
<dbReference type="PANTHER" id="PTHR30093">
    <property type="entry name" value="GENERAL SECRETION PATHWAY PROTEIN G"/>
    <property type="match status" value="1"/>
</dbReference>
<gene>
    <name evidence="2" type="ORF">FRUB_00226</name>
</gene>
<evidence type="ECO:0000313" key="2">
    <source>
        <dbReference type="EMBL" id="OWK46527.1"/>
    </source>
</evidence>
<feature type="domain" description="DUF1559" evidence="1">
    <location>
        <begin position="37"/>
        <end position="308"/>
    </location>
</feature>